<organism evidence="2 3">
    <name type="scientific">Microtetraspora fusca</name>
    <dbReference type="NCBI Taxonomy" id="1997"/>
    <lineage>
        <taxon>Bacteria</taxon>
        <taxon>Bacillati</taxon>
        <taxon>Actinomycetota</taxon>
        <taxon>Actinomycetes</taxon>
        <taxon>Streptosporangiales</taxon>
        <taxon>Streptosporangiaceae</taxon>
        <taxon>Microtetraspora</taxon>
    </lineage>
</organism>
<keyword evidence="1" id="KW-0732">Signal</keyword>
<comment type="caution">
    <text evidence="2">The sequence shown here is derived from an EMBL/GenBank/DDBJ whole genome shotgun (WGS) entry which is preliminary data.</text>
</comment>
<evidence type="ECO:0000256" key="1">
    <source>
        <dbReference type="SAM" id="SignalP"/>
    </source>
</evidence>
<dbReference type="RefSeq" id="WP_066936554.1">
    <property type="nucleotide sequence ID" value="NZ_BBYK01000040.1"/>
</dbReference>
<reference evidence="2 3" key="1">
    <citation type="submission" date="2024-10" db="EMBL/GenBank/DDBJ databases">
        <title>The Natural Products Discovery Center: Release of the First 8490 Sequenced Strains for Exploring Actinobacteria Biosynthetic Diversity.</title>
        <authorList>
            <person name="Kalkreuter E."/>
            <person name="Kautsar S.A."/>
            <person name="Yang D."/>
            <person name="Bader C.D."/>
            <person name="Teijaro C.N."/>
            <person name="Fluegel L."/>
            <person name="Davis C.M."/>
            <person name="Simpson J.R."/>
            <person name="Lauterbach L."/>
            <person name="Steele A.D."/>
            <person name="Gui C."/>
            <person name="Meng S."/>
            <person name="Li G."/>
            <person name="Viehrig K."/>
            <person name="Ye F."/>
            <person name="Su P."/>
            <person name="Kiefer A.F."/>
            <person name="Nichols A."/>
            <person name="Cepeda A.J."/>
            <person name="Yan W."/>
            <person name="Fan B."/>
            <person name="Jiang Y."/>
            <person name="Adhikari A."/>
            <person name="Zheng C.-J."/>
            <person name="Schuster L."/>
            <person name="Cowan T.M."/>
            <person name="Smanski M.J."/>
            <person name="Chevrette M.G."/>
            <person name="De Carvalho L.P.S."/>
            <person name="Shen B."/>
        </authorList>
    </citation>
    <scope>NUCLEOTIDE SEQUENCE [LARGE SCALE GENOMIC DNA]</scope>
    <source>
        <strain evidence="2 3">NPDC001281</strain>
    </source>
</reference>
<accession>A0ABW6V9K2</accession>
<dbReference type="Proteomes" id="UP001602119">
    <property type="component" value="Unassembled WGS sequence"/>
</dbReference>
<sequence length="194" mass="21118">MPRFTPFVRLGVAALAALGLTLSATPANAAGSLRLTQIKCNETSDTWDPDKPYFVVFVASTSNPTDTTTVLVDPGLDVYSGKTYNLSKTITSSNASTVFTATVMVEQDEGRDIDSTDLAYIRTAMHNTYQLNYWTSNWAAMRDELRRQVDDVLAGGPGGDDILGANYRKYGVGTTPSPMVFQEDGGDYSVQFSW</sequence>
<feature type="chain" id="PRO_5045144533" evidence="1">
    <location>
        <begin position="30"/>
        <end position="194"/>
    </location>
</feature>
<name>A0ABW6V9K2_MICFU</name>
<gene>
    <name evidence="2" type="ORF">ACFY05_23745</name>
</gene>
<proteinExistence type="predicted"/>
<evidence type="ECO:0000313" key="2">
    <source>
        <dbReference type="EMBL" id="MFF4775870.1"/>
    </source>
</evidence>
<keyword evidence="3" id="KW-1185">Reference proteome</keyword>
<evidence type="ECO:0000313" key="3">
    <source>
        <dbReference type="Proteomes" id="UP001602119"/>
    </source>
</evidence>
<feature type="signal peptide" evidence="1">
    <location>
        <begin position="1"/>
        <end position="29"/>
    </location>
</feature>
<protein>
    <submittedName>
        <fullName evidence="2">Uncharacterized protein</fullName>
    </submittedName>
</protein>
<dbReference type="EMBL" id="JBIAXI010000014">
    <property type="protein sequence ID" value="MFF4775870.1"/>
    <property type="molecule type" value="Genomic_DNA"/>
</dbReference>